<dbReference type="PATRIC" id="fig|69.6.peg.1093"/>
<dbReference type="AlphaFoldDB" id="A0A0S2DDC0"/>
<dbReference type="KEGG" id="lez:GLE_1106"/>
<organism evidence="2 3">
    <name type="scientific">Lysobacter enzymogenes</name>
    <dbReference type="NCBI Taxonomy" id="69"/>
    <lineage>
        <taxon>Bacteria</taxon>
        <taxon>Pseudomonadati</taxon>
        <taxon>Pseudomonadota</taxon>
        <taxon>Gammaproteobacteria</taxon>
        <taxon>Lysobacterales</taxon>
        <taxon>Lysobacteraceae</taxon>
        <taxon>Lysobacter</taxon>
    </lineage>
</organism>
<dbReference type="EMBL" id="CP013140">
    <property type="protein sequence ID" value="ALN56464.1"/>
    <property type="molecule type" value="Genomic_DNA"/>
</dbReference>
<protein>
    <submittedName>
        <fullName evidence="2">Uncharacterized protein</fullName>
    </submittedName>
</protein>
<evidence type="ECO:0000313" key="3">
    <source>
        <dbReference type="Proteomes" id="UP000061569"/>
    </source>
</evidence>
<gene>
    <name evidence="2" type="ORF">GLE_1106</name>
</gene>
<dbReference type="Proteomes" id="UP000061569">
    <property type="component" value="Chromosome"/>
</dbReference>
<evidence type="ECO:0000256" key="1">
    <source>
        <dbReference type="SAM" id="MobiDB-lite"/>
    </source>
</evidence>
<evidence type="ECO:0000313" key="2">
    <source>
        <dbReference type="EMBL" id="ALN56464.1"/>
    </source>
</evidence>
<accession>A0A0S2DDC0</accession>
<feature type="region of interest" description="Disordered" evidence="1">
    <location>
        <begin position="1"/>
        <end position="21"/>
    </location>
</feature>
<reference evidence="2 3" key="1">
    <citation type="submission" date="2015-11" db="EMBL/GenBank/DDBJ databases">
        <title>Genome sequences of Lysobacter enzymogenes strain C3 and Lysobacter antibioticus ATCC 29479.</title>
        <authorList>
            <person name="Kobayashi D.Y."/>
        </authorList>
    </citation>
    <scope>NUCLEOTIDE SEQUENCE [LARGE SCALE GENOMIC DNA]</scope>
    <source>
        <strain evidence="2 3">C3</strain>
    </source>
</reference>
<proteinExistence type="predicted"/>
<name>A0A0S2DDC0_LYSEN</name>
<sequence length="94" mass="10014">MYPGASPVMSKKTPNPASCPDRTRTLEKIKVLLIAPARSFVTDPGGGDLPTNPFPGVCSRGRNPTAACSYGRNHVRQTAPSAMECRAKAKRTSL</sequence>